<reference evidence="2" key="1">
    <citation type="submission" date="2025-02" db="EMBL/GenBank/DDBJ databases">
        <authorList>
            <consortium name="NCBI Genome Project"/>
        </authorList>
    </citation>
    <scope>NUCLEOTIDE SEQUENCE</scope>
</reference>
<reference evidence="2" key="2">
    <citation type="submission" date="2025-08" db="UniProtKB">
        <authorList>
            <consortium name="RefSeq"/>
        </authorList>
    </citation>
    <scope>IDENTIFICATION</scope>
</reference>
<feature type="region of interest" description="Disordered" evidence="1">
    <location>
        <begin position="1"/>
        <end position="30"/>
    </location>
</feature>
<protein>
    <submittedName>
        <fullName evidence="2">Uncharacterized protein</fullName>
    </submittedName>
</protein>
<dbReference type="KEGG" id="ang:An14g04230"/>
<evidence type="ECO:0000256" key="1">
    <source>
        <dbReference type="SAM" id="MobiDB-lite"/>
    </source>
</evidence>
<dbReference type="VEuPathDB" id="FungiDB:An14g04230"/>
<evidence type="ECO:0000313" key="2">
    <source>
        <dbReference type="RefSeq" id="XP_059605557.1"/>
    </source>
</evidence>
<accession>A0AAJ8E3E7</accession>
<proteinExistence type="predicted"/>
<organism evidence="2">
    <name type="scientific">Aspergillus niger</name>
    <dbReference type="NCBI Taxonomy" id="5061"/>
    <lineage>
        <taxon>Eukaryota</taxon>
        <taxon>Fungi</taxon>
        <taxon>Dikarya</taxon>
        <taxon>Ascomycota</taxon>
        <taxon>Pezizomycotina</taxon>
        <taxon>Eurotiomycetes</taxon>
        <taxon>Eurotiomycetidae</taxon>
        <taxon>Eurotiales</taxon>
        <taxon>Aspergillaceae</taxon>
        <taxon>Aspergillus</taxon>
        <taxon>Aspergillus subgen. Circumdati</taxon>
    </lineage>
</organism>
<sequence>MSGPCRSKTSHGRVIKGAQVGGQPSANANSTPGICDITATGTATAYASAPQIMRVIDFTRSELRPLNTEHATRTLELRILVANLIFDIPVRGMRGSQPSAPMERFFREMIPYSPWKGWLASPPRGTRSTDGSRLLNKKNLPLRYTAGIPTVYRDQQGLRRSDGPSGGGERPGGAHYCKHTVLPGNKSQLPPFGRLTVCLQFNCDANSSGHDPWYSQNLMLLNHLSCSQSTFTSKNGS</sequence>
<dbReference type="RefSeq" id="XP_059605557.1">
    <property type="nucleotide sequence ID" value="XM_059744220.1"/>
</dbReference>
<feature type="region of interest" description="Disordered" evidence="1">
    <location>
        <begin position="153"/>
        <end position="175"/>
    </location>
</feature>
<name>A0AAJ8E3E7_ASPNG</name>
<dbReference type="GeneID" id="84592984"/>
<dbReference type="AlphaFoldDB" id="A0AAJ8E3E7"/>
<gene>
    <name evidence="2" type="ORF">An14g04230</name>
</gene>